<evidence type="ECO:0000313" key="2">
    <source>
        <dbReference type="EMBL" id="CAD8131416.1"/>
    </source>
</evidence>
<dbReference type="Proteomes" id="UP000689195">
    <property type="component" value="Unassembled WGS sequence"/>
</dbReference>
<evidence type="ECO:0000256" key="1">
    <source>
        <dbReference type="SAM" id="Coils"/>
    </source>
</evidence>
<comment type="caution">
    <text evidence="2">The sequence shown here is derived from an EMBL/GenBank/DDBJ whole genome shotgun (WGS) entry which is preliminary data.</text>
</comment>
<protein>
    <submittedName>
        <fullName evidence="2">Uncharacterized protein</fullName>
    </submittedName>
</protein>
<evidence type="ECO:0000313" key="3">
    <source>
        <dbReference type="Proteomes" id="UP000689195"/>
    </source>
</evidence>
<sequence length="164" mass="20076">MPCIEFLTKQIQYPSKPIQVFFLFLFHNTNIFKNCQRRWEEDRQIILNELNQSYEDHFILKKEIHELKRENNTLNKQCENIQLIIVHEKLGKQQQLYHFYKFQEQTNNIHDHTHETISSLTEEKFESNETSLDSQLSNDNNNHNYLIELLKTTKHRYQFSKKLY</sequence>
<keyword evidence="1" id="KW-0175">Coiled coil</keyword>
<dbReference type="EMBL" id="CAJJDO010000001">
    <property type="protein sequence ID" value="CAD8131416.1"/>
    <property type="molecule type" value="Genomic_DNA"/>
</dbReference>
<accession>A0A8S1RTW0</accession>
<feature type="coiled-coil region" evidence="1">
    <location>
        <begin position="57"/>
        <end position="84"/>
    </location>
</feature>
<gene>
    <name evidence="2" type="ORF">PPENT_87.1.T0010012</name>
</gene>
<dbReference type="AlphaFoldDB" id="A0A8S1RTW0"/>
<organism evidence="2 3">
    <name type="scientific">Paramecium pentaurelia</name>
    <dbReference type="NCBI Taxonomy" id="43138"/>
    <lineage>
        <taxon>Eukaryota</taxon>
        <taxon>Sar</taxon>
        <taxon>Alveolata</taxon>
        <taxon>Ciliophora</taxon>
        <taxon>Intramacronucleata</taxon>
        <taxon>Oligohymenophorea</taxon>
        <taxon>Peniculida</taxon>
        <taxon>Parameciidae</taxon>
        <taxon>Paramecium</taxon>
    </lineage>
</organism>
<reference evidence="2" key="1">
    <citation type="submission" date="2021-01" db="EMBL/GenBank/DDBJ databases">
        <authorList>
            <consortium name="Genoscope - CEA"/>
            <person name="William W."/>
        </authorList>
    </citation>
    <scope>NUCLEOTIDE SEQUENCE</scope>
</reference>
<name>A0A8S1RTW0_9CILI</name>
<keyword evidence="3" id="KW-1185">Reference proteome</keyword>
<proteinExistence type="predicted"/>